<gene>
    <name evidence="8" type="ORF">LY89DRAFT_628115</name>
</gene>
<evidence type="ECO:0000256" key="4">
    <source>
        <dbReference type="RuleBase" id="RU003968"/>
    </source>
</evidence>
<evidence type="ECO:0000259" key="7">
    <source>
        <dbReference type="PROSITE" id="PS00624"/>
    </source>
</evidence>
<dbReference type="PANTHER" id="PTHR11552:SF115">
    <property type="entry name" value="DEHYDROGENASE XPTC-RELATED"/>
    <property type="match status" value="1"/>
</dbReference>
<reference evidence="8 9" key="1">
    <citation type="submission" date="2015-10" db="EMBL/GenBank/DDBJ databases">
        <title>Full genome of DAOMC 229536 Phialocephala scopiformis, a fungal endophyte of spruce producing the potent anti-insectan compound rugulosin.</title>
        <authorList>
            <consortium name="DOE Joint Genome Institute"/>
            <person name="Walker A.K."/>
            <person name="Frasz S.L."/>
            <person name="Seifert K.A."/>
            <person name="Miller J.D."/>
            <person name="Mondo S.J."/>
            <person name="Labutti K."/>
            <person name="Lipzen A."/>
            <person name="Dockter R."/>
            <person name="Kennedy M."/>
            <person name="Grigoriev I.V."/>
            <person name="Spatafora J.W."/>
        </authorList>
    </citation>
    <scope>NUCLEOTIDE SEQUENCE [LARGE SCALE GENOMIC DNA]</scope>
    <source>
        <strain evidence="8 9">CBS 120377</strain>
    </source>
</reference>
<feature type="active site" description="Proton donor" evidence="2">
    <location>
        <position position="553"/>
    </location>
</feature>
<dbReference type="Gene3D" id="3.30.560.10">
    <property type="entry name" value="Glucose Oxidase, domain 3"/>
    <property type="match status" value="1"/>
</dbReference>
<feature type="domain" description="Glucose-methanol-choline oxidoreductase N-terminal" evidence="7">
    <location>
        <begin position="310"/>
        <end position="324"/>
    </location>
</feature>
<feature type="domain" description="Glucose-methanol-choline oxidoreductase N-terminal" evidence="6">
    <location>
        <begin position="124"/>
        <end position="147"/>
    </location>
</feature>
<feature type="binding site" evidence="3">
    <location>
        <position position="126"/>
    </location>
    <ligand>
        <name>FAD</name>
        <dbReference type="ChEBI" id="CHEBI:57692"/>
    </ligand>
</feature>
<dbReference type="PROSITE" id="PS00623">
    <property type="entry name" value="GMC_OXRED_1"/>
    <property type="match status" value="1"/>
</dbReference>
<dbReference type="InParanoid" id="A0A132BBR7"/>
<dbReference type="EMBL" id="KQ947431">
    <property type="protein sequence ID" value="KUJ09818.1"/>
    <property type="molecule type" value="Genomic_DNA"/>
</dbReference>
<feature type="signal peptide" evidence="5">
    <location>
        <begin position="1"/>
        <end position="20"/>
    </location>
</feature>
<dbReference type="SUPFAM" id="SSF51905">
    <property type="entry name" value="FAD/NAD(P)-binding domain"/>
    <property type="match status" value="1"/>
</dbReference>
<dbReference type="GO" id="GO:0016614">
    <property type="term" value="F:oxidoreductase activity, acting on CH-OH group of donors"/>
    <property type="evidence" value="ECO:0007669"/>
    <property type="project" value="InterPro"/>
</dbReference>
<feature type="binding site" evidence="3">
    <location>
        <position position="273"/>
    </location>
    <ligand>
        <name>FAD</name>
        <dbReference type="ChEBI" id="CHEBI:57692"/>
    </ligand>
</feature>
<evidence type="ECO:0000259" key="6">
    <source>
        <dbReference type="PROSITE" id="PS00623"/>
    </source>
</evidence>
<comment type="similarity">
    <text evidence="1 4">Belongs to the GMC oxidoreductase family.</text>
</comment>
<dbReference type="Gene3D" id="3.50.50.60">
    <property type="entry name" value="FAD/NAD(P)-binding domain"/>
    <property type="match status" value="1"/>
</dbReference>
<dbReference type="Pfam" id="PF00732">
    <property type="entry name" value="GMC_oxred_N"/>
    <property type="match status" value="1"/>
</dbReference>
<dbReference type="AlphaFoldDB" id="A0A132BBR7"/>
<dbReference type="InterPro" id="IPR036188">
    <property type="entry name" value="FAD/NAD-bd_sf"/>
</dbReference>
<dbReference type="PIRSF" id="PIRSF000137">
    <property type="entry name" value="Alcohol_oxidase"/>
    <property type="match status" value="1"/>
</dbReference>
<name>A0A132BBR7_MOLSC</name>
<evidence type="ECO:0000313" key="8">
    <source>
        <dbReference type="EMBL" id="KUJ09818.1"/>
    </source>
</evidence>
<evidence type="ECO:0000256" key="2">
    <source>
        <dbReference type="PIRSR" id="PIRSR000137-1"/>
    </source>
</evidence>
<feature type="binding site" evidence="3">
    <location>
        <begin position="134"/>
        <end position="137"/>
    </location>
    <ligand>
        <name>FAD</name>
        <dbReference type="ChEBI" id="CHEBI:57692"/>
    </ligand>
</feature>
<keyword evidence="4" id="KW-0285">Flavoprotein</keyword>
<dbReference type="Proteomes" id="UP000070700">
    <property type="component" value="Unassembled WGS sequence"/>
</dbReference>
<dbReference type="Pfam" id="PF05199">
    <property type="entry name" value="GMC_oxred_C"/>
    <property type="match status" value="1"/>
</dbReference>
<sequence>MARVKNMFFNLFALLGLVNARQAFPGIILDRASEILQSYDYVVVGGGLSGLVVANRLSEDSGTTVLIIEAGGFTENEDWVTIPLITSSNDPAVGHGPIGSKYDWNMTSIPQPELGNRSVNTPAGKVIGGGTVLNGMVFNRGSRADYDRWEALGNPGWNFENLLPYFKKSEIFTPPDLKLEAEGWDIQYNPAYHGEHGHVHSSFAPFVWPSTRNYINAMKELEVPIINDAMGGDATGAYWFTQSVNPENETRSTSQGFYDPSRPNLHLLIGNRVTKAIIESGKVECIEFSAGENATTSSVKVLKEAILSAGALHTPQILLLSGIGETAHLSSLGIETVVDLPGVGANYHDHLLLFIGQTVNVSPNVANFSNQTWTSEQFSLYESEREGPFTTLGGNFFAFLPAGTFSNATALSSAATAQQASHYLSPNTPPTVRAGYEAQFALLTSDISSSTVAYMEFIFGDNTILPALHQPFSRGTVSINSTSPFDNPVIDPRYLSNPLDLALFVAGFEYARKIRGTAAMQEINVTETYPGASVMTSEQIEEFVRGGVSTEHHHSGTASMLPQELGGVVDSKLRLYGVEGLRIVDASIVPMVPAAHLQATLYGIAEKAADLIKSSH</sequence>
<protein>
    <submittedName>
        <fullName evidence="8">Alcohol oxidase</fullName>
    </submittedName>
</protein>
<keyword evidence="3 4" id="KW-0274">FAD</keyword>
<dbReference type="InterPro" id="IPR007867">
    <property type="entry name" value="GMC_OxRtase_C"/>
</dbReference>
<evidence type="ECO:0000313" key="9">
    <source>
        <dbReference type="Proteomes" id="UP000070700"/>
    </source>
</evidence>
<dbReference type="InterPro" id="IPR000172">
    <property type="entry name" value="GMC_OxRdtase_N"/>
</dbReference>
<feature type="chain" id="PRO_5007288097" evidence="5">
    <location>
        <begin position="21"/>
        <end position="616"/>
    </location>
</feature>
<dbReference type="GO" id="GO:0050660">
    <property type="term" value="F:flavin adenine dinucleotide binding"/>
    <property type="evidence" value="ECO:0007669"/>
    <property type="project" value="InterPro"/>
</dbReference>
<keyword evidence="5" id="KW-0732">Signal</keyword>
<dbReference type="KEGG" id="psco:LY89DRAFT_628115"/>
<comment type="cofactor">
    <cofactor evidence="3">
        <name>FAD</name>
        <dbReference type="ChEBI" id="CHEBI:57692"/>
    </cofactor>
</comment>
<dbReference type="PANTHER" id="PTHR11552">
    <property type="entry name" value="GLUCOSE-METHANOL-CHOLINE GMC OXIDOREDUCTASE"/>
    <property type="match status" value="1"/>
</dbReference>
<dbReference type="GeneID" id="28820895"/>
<accession>A0A132BBR7</accession>
<proteinExistence type="inferred from homology"/>
<keyword evidence="9" id="KW-1185">Reference proteome</keyword>
<dbReference type="OrthoDB" id="269227at2759"/>
<dbReference type="RefSeq" id="XP_018064173.1">
    <property type="nucleotide sequence ID" value="XM_018211169.1"/>
</dbReference>
<organism evidence="8 9">
    <name type="scientific">Mollisia scopiformis</name>
    <name type="common">Conifer needle endophyte fungus</name>
    <name type="synonym">Phialocephala scopiformis</name>
    <dbReference type="NCBI Taxonomy" id="149040"/>
    <lineage>
        <taxon>Eukaryota</taxon>
        <taxon>Fungi</taxon>
        <taxon>Dikarya</taxon>
        <taxon>Ascomycota</taxon>
        <taxon>Pezizomycotina</taxon>
        <taxon>Leotiomycetes</taxon>
        <taxon>Helotiales</taxon>
        <taxon>Mollisiaceae</taxon>
        <taxon>Mollisia</taxon>
    </lineage>
</organism>
<dbReference type="SUPFAM" id="SSF54373">
    <property type="entry name" value="FAD-linked reductases, C-terminal domain"/>
    <property type="match status" value="1"/>
</dbReference>
<dbReference type="GO" id="GO:0044550">
    <property type="term" value="P:secondary metabolite biosynthetic process"/>
    <property type="evidence" value="ECO:0007669"/>
    <property type="project" value="TreeGrafter"/>
</dbReference>
<evidence type="ECO:0000256" key="1">
    <source>
        <dbReference type="ARBA" id="ARBA00010790"/>
    </source>
</evidence>
<dbReference type="PROSITE" id="PS00624">
    <property type="entry name" value="GMC_OXRED_2"/>
    <property type="match status" value="1"/>
</dbReference>
<evidence type="ECO:0000256" key="3">
    <source>
        <dbReference type="PIRSR" id="PIRSR000137-2"/>
    </source>
</evidence>
<feature type="active site" description="Proton acceptor" evidence="2">
    <location>
        <position position="596"/>
    </location>
</feature>
<evidence type="ECO:0000256" key="5">
    <source>
        <dbReference type="SAM" id="SignalP"/>
    </source>
</evidence>
<dbReference type="InterPro" id="IPR012132">
    <property type="entry name" value="GMC_OxRdtase"/>
</dbReference>